<dbReference type="Pfam" id="PF01032">
    <property type="entry name" value="FecCD"/>
    <property type="match status" value="1"/>
</dbReference>
<evidence type="ECO:0000256" key="1">
    <source>
        <dbReference type="ARBA" id="ARBA00004651"/>
    </source>
</evidence>
<evidence type="ECO:0000313" key="10">
    <source>
        <dbReference type="Proteomes" id="UP000640485"/>
    </source>
</evidence>
<keyword evidence="3" id="KW-0813">Transport</keyword>
<feature type="transmembrane region" description="Helical" evidence="8">
    <location>
        <begin position="272"/>
        <end position="290"/>
    </location>
</feature>
<evidence type="ECO:0000256" key="7">
    <source>
        <dbReference type="ARBA" id="ARBA00023136"/>
    </source>
</evidence>
<feature type="transmembrane region" description="Helical" evidence="8">
    <location>
        <begin position="238"/>
        <end position="260"/>
    </location>
</feature>
<dbReference type="EMBL" id="JAEPRQ010000002">
    <property type="protein sequence ID" value="MBK4215964.1"/>
    <property type="molecule type" value="Genomic_DNA"/>
</dbReference>
<dbReference type="CDD" id="cd06550">
    <property type="entry name" value="TM_ABC_iron-siderophores_like"/>
    <property type="match status" value="1"/>
</dbReference>
<evidence type="ECO:0000256" key="5">
    <source>
        <dbReference type="ARBA" id="ARBA00022692"/>
    </source>
</evidence>
<dbReference type="SUPFAM" id="SSF81345">
    <property type="entry name" value="ABC transporter involved in vitamin B12 uptake, BtuC"/>
    <property type="match status" value="1"/>
</dbReference>
<dbReference type="PANTHER" id="PTHR30472:SF1">
    <property type="entry name" value="FE(3+) DICITRATE TRANSPORT SYSTEM PERMEASE PROTEIN FECC-RELATED"/>
    <property type="match status" value="1"/>
</dbReference>
<dbReference type="AlphaFoldDB" id="A0A934SEM5"/>
<comment type="similarity">
    <text evidence="2">Belongs to the binding-protein-dependent transport system permease family. FecCD subfamily.</text>
</comment>
<feature type="transmembrane region" description="Helical" evidence="8">
    <location>
        <begin position="58"/>
        <end position="75"/>
    </location>
</feature>
<feature type="transmembrane region" description="Helical" evidence="8">
    <location>
        <begin position="145"/>
        <end position="166"/>
    </location>
</feature>
<dbReference type="PANTHER" id="PTHR30472">
    <property type="entry name" value="FERRIC ENTEROBACTIN TRANSPORT SYSTEM PERMEASE PROTEIN"/>
    <property type="match status" value="1"/>
</dbReference>
<keyword evidence="4" id="KW-1003">Cell membrane</keyword>
<evidence type="ECO:0000256" key="8">
    <source>
        <dbReference type="SAM" id="Phobius"/>
    </source>
</evidence>
<dbReference type="Gene3D" id="1.10.3470.10">
    <property type="entry name" value="ABC transporter involved in vitamin B12 uptake, BtuC"/>
    <property type="match status" value="1"/>
</dbReference>
<keyword evidence="7 8" id="KW-0472">Membrane</keyword>
<comment type="caution">
    <text evidence="9">The sequence shown here is derived from an EMBL/GenBank/DDBJ whole genome shotgun (WGS) entry which is preliminary data.</text>
</comment>
<accession>A0A934SEM5</accession>
<sequence>MTRLPALLALTLGVGLLALWALTVGSADLPVSRVIEALWQGGEAREDLLVLTVRLPRVLAAIAVGAALAAAGTMLQAVTRNPLADPGILGVNAGAAFAVVLLLALDLAGGRGSYVWAAFIGAGAAVVLVHTLGMAGQRGGTPLRITLAGVIVGSFLMSVTSALLIFDAGTLDAVRIWTVGSLAGIRMQDVVAVMPWIGLALVAAMLSRGAVEVLAMGEDIASGLGLNLTLWWRLTVVMVALLAGGAVALAGPVGFVGLIVPHAIRLVWGAGYGARLPFAMVTGAAVLLIADTLPRAVWDRDVPVGVALAVLGAPVFIWLAQGKRAGRLA</sequence>
<keyword evidence="10" id="KW-1185">Reference proteome</keyword>
<comment type="subcellular location">
    <subcellularLocation>
        <location evidence="1">Cell membrane</location>
        <topology evidence="1">Multi-pass membrane protein</topology>
    </subcellularLocation>
</comment>
<dbReference type="RefSeq" id="WP_200685407.1">
    <property type="nucleotide sequence ID" value="NZ_JAEPRQ010000002.1"/>
</dbReference>
<feature type="transmembrane region" description="Helical" evidence="8">
    <location>
        <begin position="114"/>
        <end position="133"/>
    </location>
</feature>
<dbReference type="Proteomes" id="UP000640485">
    <property type="component" value="Unassembled WGS sequence"/>
</dbReference>
<keyword evidence="6 8" id="KW-1133">Transmembrane helix</keyword>
<feature type="transmembrane region" description="Helical" evidence="8">
    <location>
        <begin position="302"/>
        <end position="320"/>
    </location>
</feature>
<dbReference type="GO" id="GO:0022857">
    <property type="term" value="F:transmembrane transporter activity"/>
    <property type="evidence" value="ECO:0007669"/>
    <property type="project" value="InterPro"/>
</dbReference>
<protein>
    <submittedName>
        <fullName evidence="9">Iron ABC transporter permease</fullName>
    </submittedName>
</protein>
<reference evidence="9" key="1">
    <citation type="submission" date="2021-01" db="EMBL/GenBank/DDBJ databases">
        <title>Paracoccus amoyensis sp. nov., isolated from the surface seawater along the coast of Xiamen Island, China.</title>
        <authorList>
            <person name="Lyu L."/>
        </authorList>
    </citation>
    <scope>NUCLEOTIDE SEQUENCE</scope>
    <source>
        <strain evidence="9">MJ17</strain>
    </source>
</reference>
<proteinExistence type="inferred from homology"/>
<dbReference type="InterPro" id="IPR037294">
    <property type="entry name" value="ABC_BtuC-like"/>
</dbReference>
<name>A0A934SEM5_9RHOB</name>
<organism evidence="9 10">
    <name type="scientific">Paracoccus caeni</name>
    <dbReference type="NCBI Taxonomy" id="657651"/>
    <lineage>
        <taxon>Bacteria</taxon>
        <taxon>Pseudomonadati</taxon>
        <taxon>Pseudomonadota</taxon>
        <taxon>Alphaproteobacteria</taxon>
        <taxon>Rhodobacterales</taxon>
        <taxon>Paracoccaceae</taxon>
        <taxon>Paracoccus</taxon>
    </lineage>
</organism>
<evidence type="ECO:0000256" key="3">
    <source>
        <dbReference type="ARBA" id="ARBA00022448"/>
    </source>
</evidence>
<evidence type="ECO:0000256" key="6">
    <source>
        <dbReference type="ARBA" id="ARBA00022989"/>
    </source>
</evidence>
<dbReference type="GO" id="GO:0033214">
    <property type="term" value="P:siderophore-iron import into cell"/>
    <property type="evidence" value="ECO:0007669"/>
    <property type="project" value="TreeGrafter"/>
</dbReference>
<dbReference type="InterPro" id="IPR000522">
    <property type="entry name" value="ABC_transptr_permease_BtuC"/>
</dbReference>
<evidence type="ECO:0000256" key="4">
    <source>
        <dbReference type="ARBA" id="ARBA00022475"/>
    </source>
</evidence>
<feature type="transmembrane region" description="Helical" evidence="8">
    <location>
        <begin position="186"/>
        <end position="206"/>
    </location>
</feature>
<evidence type="ECO:0000256" key="2">
    <source>
        <dbReference type="ARBA" id="ARBA00007935"/>
    </source>
</evidence>
<keyword evidence="5 8" id="KW-0812">Transmembrane</keyword>
<feature type="transmembrane region" description="Helical" evidence="8">
    <location>
        <begin position="87"/>
        <end position="108"/>
    </location>
</feature>
<dbReference type="GO" id="GO:0005886">
    <property type="term" value="C:plasma membrane"/>
    <property type="evidence" value="ECO:0007669"/>
    <property type="project" value="UniProtKB-SubCell"/>
</dbReference>
<gene>
    <name evidence="9" type="ORF">JJJ17_08515</name>
</gene>
<evidence type="ECO:0000313" key="9">
    <source>
        <dbReference type="EMBL" id="MBK4215964.1"/>
    </source>
</evidence>